<evidence type="ECO:0000256" key="5">
    <source>
        <dbReference type="SAM" id="Phobius"/>
    </source>
</evidence>
<sequence length="444" mass="47692">MEKKELKKEVSGLTALTVVVGTVIGAGIFFKPTAVYGASGAPGLGLLAWFVAGIITIAGGLTVAEIGTIYPQTGGMMIYLEKVYGRWVGFLVGWAQMIIYYPANIAALTIIFATQFSSLFALSDSTIVPVAIATAIFLMGINFLGTKYSGRIQTVATILKLIPILVIIVAGLLYPGGGAVRLVPFSVESHPVLTSFGSALMATLFAYDGWINVGTLAGEMKKPGKMLPKVIIGGLSIVMAVYLLINVAYLFVLDSNQLAGTDTPAALAASYLFEGIGGKLVTIGILISVFGGINGYILSGLRIPYALATQKMLPFSHWFAKINPKTNLPINGGILMLGIALLMILTGQFNQLTDLIVFVIWIFITLTFIGVLILRKTEPDIERPYKVPFYPIIPLIAIIGGLYIVFNTLIVQPQNAFIGIFFTLIGIPVYLYCKKKYGVPEKDQ</sequence>
<evidence type="ECO:0000313" key="7">
    <source>
        <dbReference type="Proteomes" id="UP000638836"/>
    </source>
</evidence>
<comment type="caution">
    <text evidence="6">The sequence shown here is derived from an EMBL/GenBank/DDBJ whole genome shotgun (WGS) entry which is preliminary data.</text>
</comment>
<dbReference type="Pfam" id="PF13520">
    <property type="entry name" value="AA_permease_2"/>
    <property type="match status" value="1"/>
</dbReference>
<feature type="transmembrane region" description="Helical" evidence="5">
    <location>
        <begin position="46"/>
        <end position="66"/>
    </location>
</feature>
<keyword evidence="2 5" id="KW-0812">Transmembrane</keyword>
<feature type="transmembrane region" description="Helical" evidence="5">
    <location>
        <begin position="328"/>
        <end position="349"/>
    </location>
</feature>
<evidence type="ECO:0000256" key="3">
    <source>
        <dbReference type="ARBA" id="ARBA00022989"/>
    </source>
</evidence>
<gene>
    <name evidence="6" type="ORF">GLO26_05550</name>
</gene>
<dbReference type="Gene3D" id="1.20.1740.10">
    <property type="entry name" value="Amino acid/polyamine transporter I"/>
    <property type="match status" value="1"/>
</dbReference>
<keyword evidence="4 5" id="KW-0472">Membrane</keyword>
<feature type="transmembrane region" description="Helical" evidence="5">
    <location>
        <begin position="230"/>
        <end position="252"/>
    </location>
</feature>
<feature type="transmembrane region" description="Helical" evidence="5">
    <location>
        <begin position="196"/>
        <end position="218"/>
    </location>
</feature>
<dbReference type="EMBL" id="WNJQ01000003">
    <property type="protein sequence ID" value="MBC9825298.1"/>
    <property type="molecule type" value="Genomic_DNA"/>
</dbReference>
<evidence type="ECO:0000313" key="6">
    <source>
        <dbReference type="EMBL" id="MBC9825298.1"/>
    </source>
</evidence>
<evidence type="ECO:0000256" key="1">
    <source>
        <dbReference type="ARBA" id="ARBA00004141"/>
    </source>
</evidence>
<feature type="transmembrane region" description="Helical" evidence="5">
    <location>
        <begin position="157"/>
        <end position="176"/>
    </location>
</feature>
<reference evidence="6 7" key="1">
    <citation type="journal article" date="2020" name="Microorganisms">
        <title>New Insight into Antimicrobial Compounds from Food and Marine-Sourced Carnobacterium Species through Phenotype and Genome Analyses.</title>
        <authorList>
            <person name="Begrem S."/>
            <person name="Ivaniuk F."/>
            <person name="Gigout-Chevalier F."/>
            <person name="Kolypczuk L."/>
            <person name="Bonnetot S."/>
            <person name="Leroi F."/>
            <person name="Grovel O."/>
            <person name="Delbarre-Ladrat C."/>
            <person name="Passerini D."/>
        </authorList>
    </citation>
    <scope>NUCLEOTIDE SEQUENCE [LARGE SCALE GENOMIC DNA]</scope>
    <source>
        <strain evidence="6 7">MIP2551</strain>
    </source>
</reference>
<dbReference type="Proteomes" id="UP000638836">
    <property type="component" value="Unassembled WGS sequence"/>
</dbReference>
<feature type="transmembrane region" description="Helical" evidence="5">
    <location>
        <begin position="416"/>
        <end position="433"/>
    </location>
</feature>
<keyword evidence="7" id="KW-1185">Reference proteome</keyword>
<feature type="transmembrane region" description="Helical" evidence="5">
    <location>
        <begin position="87"/>
        <end position="114"/>
    </location>
</feature>
<dbReference type="InterPro" id="IPR002293">
    <property type="entry name" value="AA/rel_permease1"/>
</dbReference>
<dbReference type="PANTHER" id="PTHR11785:SF512">
    <property type="entry name" value="SOBREMESA, ISOFORM B"/>
    <property type="match status" value="1"/>
</dbReference>
<name>A0ABR7TBH3_9LACT</name>
<organism evidence="6 7">
    <name type="scientific">Carnobacterium inhibens</name>
    <dbReference type="NCBI Taxonomy" id="147709"/>
    <lineage>
        <taxon>Bacteria</taxon>
        <taxon>Bacillati</taxon>
        <taxon>Bacillota</taxon>
        <taxon>Bacilli</taxon>
        <taxon>Lactobacillales</taxon>
        <taxon>Carnobacteriaceae</taxon>
        <taxon>Carnobacterium</taxon>
    </lineage>
</organism>
<accession>A0ABR7TBH3</accession>
<evidence type="ECO:0000256" key="2">
    <source>
        <dbReference type="ARBA" id="ARBA00022692"/>
    </source>
</evidence>
<dbReference type="PANTHER" id="PTHR11785">
    <property type="entry name" value="AMINO ACID TRANSPORTER"/>
    <property type="match status" value="1"/>
</dbReference>
<feature type="transmembrane region" description="Helical" evidence="5">
    <location>
        <begin position="12"/>
        <end position="30"/>
    </location>
</feature>
<feature type="transmembrane region" description="Helical" evidence="5">
    <location>
        <begin position="355"/>
        <end position="375"/>
    </location>
</feature>
<feature type="transmembrane region" description="Helical" evidence="5">
    <location>
        <begin position="280"/>
        <end position="307"/>
    </location>
</feature>
<evidence type="ECO:0000256" key="4">
    <source>
        <dbReference type="ARBA" id="ARBA00023136"/>
    </source>
</evidence>
<feature type="transmembrane region" description="Helical" evidence="5">
    <location>
        <begin position="387"/>
        <end position="410"/>
    </location>
</feature>
<dbReference type="InterPro" id="IPR050598">
    <property type="entry name" value="AminoAcid_Transporter"/>
</dbReference>
<proteinExistence type="predicted"/>
<feature type="transmembrane region" description="Helical" evidence="5">
    <location>
        <begin position="126"/>
        <end position="145"/>
    </location>
</feature>
<keyword evidence="3 5" id="KW-1133">Transmembrane helix</keyword>
<comment type="subcellular location">
    <subcellularLocation>
        <location evidence="1">Membrane</location>
        <topology evidence="1">Multi-pass membrane protein</topology>
    </subcellularLocation>
</comment>
<dbReference type="RefSeq" id="WP_023177105.1">
    <property type="nucleotide sequence ID" value="NZ_JAMAYM010000003.1"/>
</dbReference>
<protein>
    <submittedName>
        <fullName evidence="6">Amino acid permease</fullName>
    </submittedName>
</protein>
<dbReference type="PIRSF" id="PIRSF006060">
    <property type="entry name" value="AA_transporter"/>
    <property type="match status" value="1"/>
</dbReference>